<dbReference type="EMBL" id="ML987198">
    <property type="protein sequence ID" value="KAF2246599.1"/>
    <property type="molecule type" value="Genomic_DNA"/>
</dbReference>
<feature type="domain" description="STB6-like N-terminal" evidence="3">
    <location>
        <begin position="72"/>
        <end position="211"/>
    </location>
</feature>
<feature type="compositionally biased region" description="Polar residues" evidence="2">
    <location>
        <begin position="26"/>
        <end position="42"/>
    </location>
</feature>
<feature type="region of interest" description="Disordered" evidence="2">
    <location>
        <begin position="445"/>
        <end position="512"/>
    </location>
</feature>
<name>A0A6A6I8Q7_9PLEO</name>
<feature type="region of interest" description="Disordered" evidence="2">
    <location>
        <begin position="1"/>
        <end position="64"/>
    </location>
</feature>
<evidence type="ECO:0000256" key="2">
    <source>
        <dbReference type="SAM" id="MobiDB-lite"/>
    </source>
</evidence>
<proteinExistence type="predicted"/>
<feature type="coiled-coil region" evidence="1">
    <location>
        <begin position="841"/>
        <end position="875"/>
    </location>
</feature>
<protein>
    <recommendedName>
        <fullName evidence="3">STB6-like N-terminal domain-containing protein</fullName>
    </recommendedName>
</protein>
<reference evidence="4" key="1">
    <citation type="journal article" date="2020" name="Stud. Mycol.">
        <title>101 Dothideomycetes genomes: a test case for predicting lifestyles and emergence of pathogens.</title>
        <authorList>
            <person name="Haridas S."/>
            <person name="Albert R."/>
            <person name="Binder M."/>
            <person name="Bloem J."/>
            <person name="Labutti K."/>
            <person name="Salamov A."/>
            <person name="Andreopoulos B."/>
            <person name="Baker S."/>
            <person name="Barry K."/>
            <person name="Bills G."/>
            <person name="Bluhm B."/>
            <person name="Cannon C."/>
            <person name="Castanera R."/>
            <person name="Culley D."/>
            <person name="Daum C."/>
            <person name="Ezra D."/>
            <person name="Gonzalez J."/>
            <person name="Henrissat B."/>
            <person name="Kuo A."/>
            <person name="Liang C."/>
            <person name="Lipzen A."/>
            <person name="Lutzoni F."/>
            <person name="Magnuson J."/>
            <person name="Mondo S."/>
            <person name="Nolan M."/>
            <person name="Ohm R."/>
            <person name="Pangilinan J."/>
            <person name="Park H.-J."/>
            <person name="Ramirez L."/>
            <person name="Alfaro M."/>
            <person name="Sun H."/>
            <person name="Tritt A."/>
            <person name="Yoshinaga Y."/>
            <person name="Zwiers L.-H."/>
            <person name="Turgeon B."/>
            <person name="Goodwin S."/>
            <person name="Spatafora J."/>
            <person name="Crous P."/>
            <person name="Grigoriev I."/>
        </authorList>
    </citation>
    <scope>NUCLEOTIDE SEQUENCE</scope>
    <source>
        <strain evidence="4">CBS 122368</strain>
    </source>
</reference>
<evidence type="ECO:0000256" key="1">
    <source>
        <dbReference type="SAM" id="Coils"/>
    </source>
</evidence>
<dbReference type="PANTHER" id="PTHR31011">
    <property type="entry name" value="PROTEIN STB2-RELATED"/>
    <property type="match status" value="1"/>
</dbReference>
<accession>A0A6A6I8Q7</accession>
<dbReference type="GeneID" id="54579656"/>
<feature type="compositionally biased region" description="Basic and acidic residues" evidence="2">
    <location>
        <begin position="471"/>
        <end position="495"/>
    </location>
</feature>
<feature type="compositionally biased region" description="Polar residues" evidence="2">
    <location>
        <begin position="54"/>
        <end position="64"/>
    </location>
</feature>
<dbReference type="Proteomes" id="UP000800094">
    <property type="component" value="Unassembled WGS sequence"/>
</dbReference>
<evidence type="ECO:0000313" key="5">
    <source>
        <dbReference type="Proteomes" id="UP000800094"/>
    </source>
</evidence>
<dbReference type="GO" id="GO:0070822">
    <property type="term" value="C:Sin3-type complex"/>
    <property type="evidence" value="ECO:0007669"/>
    <property type="project" value="TreeGrafter"/>
</dbReference>
<feature type="compositionally biased region" description="Basic and acidic residues" evidence="2">
    <location>
        <begin position="577"/>
        <end position="589"/>
    </location>
</feature>
<dbReference type="AlphaFoldDB" id="A0A6A6I8Q7"/>
<gene>
    <name evidence="4" type="ORF">BU26DRAFT_49809</name>
</gene>
<feature type="region of interest" description="Disordered" evidence="2">
    <location>
        <begin position="563"/>
        <end position="604"/>
    </location>
</feature>
<dbReference type="InterPro" id="IPR059025">
    <property type="entry name" value="STB6_N"/>
</dbReference>
<feature type="compositionally biased region" description="Polar residues" evidence="2">
    <location>
        <begin position="563"/>
        <end position="576"/>
    </location>
</feature>
<keyword evidence="5" id="KW-1185">Reference proteome</keyword>
<evidence type="ECO:0000313" key="4">
    <source>
        <dbReference type="EMBL" id="KAF2246599.1"/>
    </source>
</evidence>
<feature type="compositionally biased region" description="Pro residues" evidence="2">
    <location>
        <begin position="1"/>
        <end position="11"/>
    </location>
</feature>
<feature type="compositionally biased region" description="Basic and acidic residues" evidence="2">
    <location>
        <begin position="502"/>
        <end position="511"/>
    </location>
</feature>
<organism evidence="4 5">
    <name type="scientific">Trematosphaeria pertusa</name>
    <dbReference type="NCBI Taxonomy" id="390896"/>
    <lineage>
        <taxon>Eukaryota</taxon>
        <taxon>Fungi</taxon>
        <taxon>Dikarya</taxon>
        <taxon>Ascomycota</taxon>
        <taxon>Pezizomycotina</taxon>
        <taxon>Dothideomycetes</taxon>
        <taxon>Pleosporomycetidae</taxon>
        <taxon>Pleosporales</taxon>
        <taxon>Massarineae</taxon>
        <taxon>Trematosphaeriaceae</taxon>
        <taxon>Trematosphaeria</taxon>
    </lineage>
</organism>
<sequence length="898" mass="100712">MSYNLPIPPSPRDTEQELRKRMPRLHTQSSPFDSNTTLTSRTEQMRSPALDTARTASSNEFAVKSPTSASHQRFVLTDHVAFRYLAEDPSTTVLSRREKLQGYEIYLVEQWACSRRHPTFIITTYTGDPKDEVWASVISVPRNESDWSPQMKTYFRALDQYHARRKETGLGTLMITNLSSFPSSLTVIPVPDGDVKGHRELFFVNENLKRLGCSGRLGIKLAPPSSATQAKFHQLYRTSDKIPLNSSVIELVKLCQVALVLFGKLEYEYADGLLCDVTEKAVNDWWLEFGAEYYTVEPHDGILGPTTVAALLGLLMGARNRLSAYNAPVAKDVFDIESTKRGIAYFQKTQRIAKTRRLDRQTLEKLRRATAKAASKEGWAVQRAFKTTVAELGGKGGEMVMGMVGAGEKAGIADIETVDIDRFVELVTGERAKWLWYGKPRKSNTDMFSRLPGEERSTSPEDQPTHITNLLKRESTLREHELTKRDTGEEAKRLDASGVGDGFDKEKDPNSKRAAIKGAMGKIESGSGFHRIKDVVGRRNHQAKPSKDDSIRSPLHYTKSDLWSATNNSADGSLSSKIHERGSSSREQRNGVLSPVHTTSDREPAFTKVLTETPHDSMSSLAVDKVAPQHIDGNNQSAVTLRPQLTEDDESLKALTAENSIAGSIYRGVDLNEKLSLDETNEIPPSLRRTQSSDQLLPYHATARDDNWWPRHLSFSIAEDSILRWPSIVTTDPEEDETIPPEAALAAQKYIYEEAKRLRHRLAFVSSIDATWVDQRLSTVSSLEAAADEDTVQLENLYYPRLEEYQSLREDAHEIISSNRSHLTEAVRDLANLSDKLEYEIGTLRSKVDDVEDGVAELERQVEFVEGRVGELEGVCREREGWVHWVVRMLTGIGRPPG</sequence>
<dbReference type="InterPro" id="IPR038919">
    <property type="entry name" value="STB2/STB2"/>
</dbReference>
<dbReference type="RefSeq" id="XP_033681603.1">
    <property type="nucleotide sequence ID" value="XM_033826326.1"/>
</dbReference>
<dbReference type="Pfam" id="PF25995">
    <property type="entry name" value="STB6_N"/>
    <property type="match status" value="1"/>
</dbReference>
<dbReference type="PANTHER" id="PTHR31011:SF2">
    <property type="entry name" value="PROTEIN STB2-RELATED"/>
    <property type="match status" value="1"/>
</dbReference>
<keyword evidence="1" id="KW-0175">Coiled coil</keyword>
<dbReference type="OrthoDB" id="19806at2759"/>
<feature type="region of interest" description="Disordered" evidence="2">
    <location>
        <begin position="535"/>
        <end position="554"/>
    </location>
</feature>
<evidence type="ECO:0000259" key="3">
    <source>
        <dbReference type="Pfam" id="PF25995"/>
    </source>
</evidence>